<evidence type="ECO:0000256" key="2">
    <source>
        <dbReference type="ARBA" id="ARBA00010992"/>
    </source>
</evidence>
<feature type="transmembrane region" description="Helical" evidence="7">
    <location>
        <begin position="351"/>
        <end position="373"/>
    </location>
</feature>
<feature type="transmembrane region" description="Helical" evidence="7">
    <location>
        <begin position="413"/>
        <end position="432"/>
    </location>
</feature>
<sequence>MDEEMKKEPHSEVKSEAGVGIGTKIESRHTKRVHNAELYAATRELKINPWSKESLTLHYAMFTAFACACAIGYDGSLMTGVIAIEQFQDTFHTGTTGTSVSIIYSFYTVKGDSGSMIGAPFAAIVSDKFGRLKGMFCGGIVIIIGMIIAATASTTPQFVVGRAVIGVGTAFMSVAAPTYCLEIAFPHWRGLCTGMFNMGWFGGSIPAAAVTFACSQLDSDYSWKIPVIFQALGSVIVILSVLFLPESPRYLMANGREEEAEKFLVKYHGCGRSDSSLVRLEIEEMKEGIRQDGIDKSFCDYRPFLFTHSGRWRTAQVVMMAVFGNFSGNGLGYYNTVIFANLGIASVSEQLAYNILNSAIGAIATAVALCLVDRIPRRKILVTGSFGCAVMLAINSGLSAALESQGSHIQKSYARGALAAYFLFTFVFSLTYTPLQSIVPTEALETTQRAKGWLFTIFSSVDWALSTNLPGRSLWGIWDISISISLWAGMCLNQACGISLGEHLHNRVEAQGRTLEQLEMVYKQPNPVKASLQVDKISVQDDGNIVEDNGSV</sequence>
<reference evidence="9" key="1">
    <citation type="submission" date="2022-11" db="EMBL/GenBank/DDBJ databases">
        <authorList>
            <person name="Petersen C."/>
        </authorList>
    </citation>
    <scope>NUCLEOTIDE SEQUENCE</scope>
    <source>
        <strain evidence="9">IBT 19713</strain>
    </source>
</reference>
<organism evidence="9 10">
    <name type="scientific">Penicillium chermesinum</name>
    <dbReference type="NCBI Taxonomy" id="63820"/>
    <lineage>
        <taxon>Eukaryota</taxon>
        <taxon>Fungi</taxon>
        <taxon>Dikarya</taxon>
        <taxon>Ascomycota</taxon>
        <taxon>Pezizomycotina</taxon>
        <taxon>Eurotiomycetes</taxon>
        <taxon>Eurotiomycetidae</taxon>
        <taxon>Eurotiales</taxon>
        <taxon>Aspergillaceae</taxon>
        <taxon>Penicillium</taxon>
    </lineage>
</organism>
<dbReference type="AlphaFoldDB" id="A0A9W9TR79"/>
<feature type="transmembrane region" description="Helical" evidence="7">
    <location>
        <begin position="317"/>
        <end position="339"/>
    </location>
</feature>
<feature type="transmembrane region" description="Helical" evidence="7">
    <location>
        <begin position="191"/>
        <end position="213"/>
    </location>
</feature>
<dbReference type="GO" id="GO:0016020">
    <property type="term" value="C:membrane"/>
    <property type="evidence" value="ECO:0007669"/>
    <property type="project" value="UniProtKB-SubCell"/>
</dbReference>
<dbReference type="InterPro" id="IPR036259">
    <property type="entry name" value="MFS_trans_sf"/>
</dbReference>
<dbReference type="PANTHER" id="PTHR48022:SF36">
    <property type="entry name" value="LACTOSE PERMEASE, PUTATIVE (AFU_ORTHOLOGUE AFUA_1G17310)-RELATED"/>
    <property type="match status" value="1"/>
</dbReference>
<feature type="transmembrane region" description="Helical" evidence="7">
    <location>
        <begin position="380"/>
        <end position="401"/>
    </location>
</feature>
<keyword evidence="5 7" id="KW-0472">Membrane</keyword>
<dbReference type="RefSeq" id="XP_058331320.1">
    <property type="nucleotide sequence ID" value="XM_058472317.1"/>
</dbReference>
<keyword evidence="3 7" id="KW-0812">Transmembrane</keyword>
<keyword evidence="4 7" id="KW-1133">Transmembrane helix</keyword>
<dbReference type="Gene3D" id="1.20.1250.20">
    <property type="entry name" value="MFS general substrate transporter like domains"/>
    <property type="match status" value="1"/>
</dbReference>
<dbReference type="EMBL" id="JAPQKS010000003">
    <property type="protein sequence ID" value="KAJ5238401.1"/>
    <property type="molecule type" value="Genomic_DNA"/>
</dbReference>
<dbReference type="InterPro" id="IPR005828">
    <property type="entry name" value="MFS_sugar_transport-like"/>
</dbReference>
<dbReference type="SUPFAM" id="SSF103473">
    <property type="entry name" value="MFS general substrate transporter"/>
    <property type="match status" value="1"/>
</dbReference>
<accession>A0A9W9TR79</accession>
<evidence type="ECO:0000313" key="10">
    <source>
        <dbReference type="Proteomes" id="UP001150941"/>
    </source>
</evidence>
<dbReference type="PANTHER" id="PTHR48022">
    <property type="entry name" value="PLASTIDIC GLUCOSE TRANSPORTER 4"/>
    <property type="match status" value="1"/>
</dbReference>
<dbReference type="InterPro" id="IPR020846">
    <property type="entry name" value="MFS_dom"/>
</dbReference>
<name>A0A9W9TR79_9EURO</name>
<comment type="subcellular location">
    <subcellularLocation>
        <location evidence="1">Membrane</location>
        <topology evidence="1">Multi-pass membrane protein</topology>
    </subcellularLocation>
</comment>
<proteinExistence type="inferred from homology"/>
<protein>
    <submittedName>
        <fullName evidence="9">General substrate transporter</fullName>
    </submittedName>
</protein>
<comment type="similarity">
    <text evidence="2">Belongs to the major facilitator superfamily. Sugar transporter (TC 2.A.1.1) family.</text>
</comment>
<dbReference type="InterPro" id="IPR050360">
    <property type="entry name" value="MFS_Sugar_Transporters"/>
</dbReference>
<dbReference type="Pfam" id="PF00083">
    <property type="entry name" value="Sugar_tr"/>
    <property type="match status" value="1"/>
</dbReference>
<feature type="transmembrane region" description="Helical" evidence="7">
    <location>
        <begin position="225"/>
        <end position="244"/>
    </location>
</feature>
<evidence type="ECO:0000256" key="3">
    <source>
        <dbReference type="ARBA" id="ARBA00022692"/>
    </source>
</evidence>
<evidence type="ECO:0000256" key="7">
    <source>
        <dbReference type="SAM" id="Phobius"/>
    </source>
</evidence>
<feature type="domain" description="Major facilitator superfamily (MFS) profile" evidence="8">
    <location>
        <begin position="60"/>
        <end position="552"/>
    </location>
</feature>
<evidence type="ECO:0000256" key="5">
    <source>
        <dbReference type="ARBA" id="ARBA00023136"/>
    </source>
</evidence>
<reference evidence="9" key="2">
    <citation type="journal article" date="2023" name="IMA Fungus">
        <title>Comparative genomic study of the Penicillium genus elucidates a diverse pangenome and 15 lateral gene transfer events.</title>
        <authorList>
            <person name="Petersen C."/>
            <person name="Sorensen T."/>
            <person name="Nielsen M.R."/>
            <person name="Sondergaard T.E."/>
            <person name="Sorensen J.L."/>
            <person name="Fitzpatrick D.A."/>
            <person name="Frisvad J.C."/>
            <person name="Nielsen K.L."/>
        </authorList>
    </citation>
    <scope>NUCLEOTIDE SEQUENCE</scope>
    <source>
        <strain evidence="9">IBT 19713</strain>
    </source>
</reference>
<dbReference type="OrthoDB" id="6133115at2759"/>
<keyword evidence="10" id="KW-1185">Reference proteome</keyword>
<feature type="region of interest" description="Disordered" evidence="6">
    <location>
        <begin position="1"/>
        <end position="26"/>
    </location>
</feature>
<evidence type="ECO:0000313" key="9">
    <source>
        <dbReference type="EMBL" id="KAJ5238401.1"/>
    </source>
</evidence>
<dbReference type="GeneID" id="83199620"/>
<gene>
    <name evidence="9" type="ORF">N7468_003020</name>
</gene>
<feature type="transmembrane region" description="Helical" evidence="7">
    <location>
        <begin position="134"/>
        <end position="153"/>
    </location>
</feature>
<feature type="compositionally biased region" description="Basic and acidic residues" evidence="6">
    <location>
        <begin position="1"/>
        <end position="15"/>
    </location>
</feature>
<evidence type="ECO:0000259" key="8">
    <source>
        <dbReference type="PROSITE" id="PS50850"/>
    </source>
</evidence>
<dbReference type="Proteomes" id="UP001150941">
    <property type="component" value="Unassembled WGS sequence"/>
</dbReference>
<feature type="transmembrane region" description="Helical" evidence="7">
    <location>
        <begin position="159"/>
        <end position="179"/>
    </location>
</feature>
<dbReference type="PROSITE" id="PS50850">
    <property type="entry name" value="MFS"/>
    <property type="match status" value="1"/>
</dbReference>
<evidence type="ECO:0000256" key="1">
    <source>
        <dbReference type="ARBA" id="ARBA00004141"/>
    </source>
</evidence>
<dbReference type="GO" id="GO:0005351">
    <property type="term" value="F:carbohydrate:proton symporter activity"/>
    <property type="evidence" value="ECO:0007669"/>
    <property type="project" value="TreeGrafter"/>
</dbReference>
<comment type="caution">
    <text evidence="9">The sequence shown here is derived from an EMBL/GenBank/DDBJ whole genome shotgun (WGS) entry which is preliminary data.</text>
</comment>
<evidence type="ECO:0000256" key="6">
    <source>
        <dbReference type="SAM" id="MobiDB-lite"/>
    </source>
</evidence>
<evidence type="ECO:0000256" key="4">
    <source>
        <dbReference type="ARBA" id="ARBA00022989"/>
    </source>
</evidence>